<accession>A0A0J6Y9Q4</accession>
<name>A0A0J6Y9Q4_COCIT</name>
<evidence type="ECO:0000313" key="2">
    <source>
        <dbReference type="Proteomes" id="UP000054565"/>
    </source>
</evidence>
<proteinExistence type="predicted"/>
<dbReference type="EMBL" id="DS028094">
    <property type="protein sequence ID" value="KMP03764.1"/>
    <property type="molecule type" value="Genomic_DNA"/>
</dbReference>
<gene>
    <name evidence="1" type="ORF">CIRG_03456</name>
</gene>
<evidence type="ECO:0000313" key="1">
    <source>
        <dbReference type="EMBL" id="KMP03764.1"/>
    </source>
</evidence>
<reference evidence="2" key="1">
    <citation type="journal article" date="2010" name="Genome Res.">
        <title>Population genomic sequencing of Coccidioides fungi reveals recent hybridization and transposon control.</title>
        <authorList>
            <person name="Neafsey D.E."/>
            <person name="Barker B.M."/>
            <person name="Sharpton T.J."/>
            <person name="Stajich J.E."/>
            <person name="Park D.J."/>
            <person name="Whiston E."/>
            <person name="Hung C.-Y."/>
            <person name="McMahan C."/>
            <person name="White J."/>
            <person name="Sykes S."/>
            <person name="Heiman D."/>
            <person name="Young S."/>
            <person name="Zeng Q."/>
            <person name="Abouelleil A."/>
            <person name="Aftuck L."/>
            <person name="Bessette D."/>
            <person name="Brown A."/>
            <person name="FitzGerald M."/>
            <person name="Lui A."/>
            <person name="Macdonald J.P."/>
            <person name="Priest M."/>
            <person name="Orbach M.J."/>
            <person name="Galgiani J.N."/>
            <person name="Kirkland T.N."/>
            <person name="Cole G.T."/>
            <person name="Birren B.W."/>
            <person name="Henn M.R."/>
            <person name="Taylor J.W."/>
            <person name="Rounsley S.D."/>
        </authorList>
    </citation>
    <scope>NUCLEOTIDE SEQUENCE [LARGE SCALE GENOMIC DNA]</scope>
    <source>
        <strain evidence="2">RMSCC 2394</strain>
    </source>
</reference>
<sequence length="120" mass="13516">MLDKSPEESLALQDWKNASTIIINKTLPYLKDKKSNNISESGPPSRLFLLECNVSPQSHFGLQTQAGTTRLCFWRVWKTRLDMMETVIDAGEKYIAGHAGLKKLATSNNDTLIFQRDGCQ</sequence>
<dbReference type="AlphaFoldDB" id="A0A0J6Y9Q4"/>
<organism evidence="1 2">
    <name type="scientific">Coccidioides immitis RMSCC 2394</name>
    <dbReference type="NCBI Taxonomy" id="404692"/>
    <lineage>
        <taxon>Eukaryota</taxon>
        <taxon>Fungi</taxon>
        <taxon>Dikarya</taxon>
        <taxon>Ascomycota</taxon>
        <taxon>Pezizomycotina</taxon>
        <taxon>Eurotiomycetes</taxon>
        <taxon>Eurotiomycetidae</taxon>
        <taxon>Onygenales</taxon>
        <taxon>Onygenaceae</taxon>
        <taxon>Coccidioides</taxon>
    </lineage>
</organism>
<protein>
    <submittedName>
        <fullName evidence="1">Uncharacterized protein</fullName>
    </submittedName>
</protein>
<dbReference type="Proteomes" id="UP000054565">
    <property type="component" value="Unassembled WGS sequence"/>
</dbReference>